<keyword evidence="3" id="KW-1185">Reference proteome</keyword>
<feature type="region of interest" description="Disordered" evidence="1">
    <location>
        <begin position="1"/>
        <end position="30"/>
    </location>
</feature>
<name>A0A4Z2IQW3_9TELE</name>
<evidence type="ECO:0000313" key="2">
    <source>
        <dbReference type="EMBL" id="TNN79563.1"/>
    </source>
</evidence>
<reference evidence="2 3" key="1">
    <citation type="submission" date="2019-03" db="EMBL/GenBank/DDBJ databases">
        <title>First draft genome of Liparis tanakae, snailfish: a comprehensive survey of snailfish specific genes.</title>
        <authorList>
            <person name="Kim W."/>
            <person name="Song I."/>
            <person name="Jeong J.-H."/>
            <person name="Kim D."/>
            <person name="Kim S."/>
            <person name="Ryu S."/>
            <person name="Song J.Y."/>
            <person name="Lee S.K."/>
        </authorList>
    </citation>
    <scope>NUCLEOTIDE SEQUENCE [LARGE SCALE GENOMIC DNA]</scope>
    <source>
        <tissue evidence="2">Muscle</tissue>
    </source>
</reference>
<accession>A0A4Z2IQW3</accession>
<protein>
    <submittedName>
        <fullName evidence="2">Uncharacterized protein</fullName>
    </submittedName>
</protein>
<sequence>MDCAPPASRLRPREADVLDAPSALGSSREDPVWRAEWTCHENKGFQTRRGGLHANLPQCIRRREKRPINMAAGGQRASPGSREGTVTSSCQKIKLRYTVYSMSHFIYSGNRIFEMFLNRRLELV</sequence>
<organism evidence="2 3">
    <name type="scientific">Liparis tanakae</name>
    <name type="common">Tanaka's snailfish</name>
    <dbReference type="NCBI Taxonomy" id="230148"/>
    <lineage>
        <taxon>Eukaryota</taxon>
        <taxon>Metazoa</taxon>
        <taxon>Chordata</taxon>
        <taxon>Craniata</taxon>
        <taxon>Vertebrata</taxon>
        <taxon>Euteleostomi</taxon>
        <taxon>Actinopterygii</taxon>
        <taxon>Neopterygii</taxon>
        <taxon>Teleostei</taxon>
        <taxon>Neoteleostei</taxon>
        <taxon>Acanthomorphata</taxon>
        <taxon>Eupercaria</taxon>
        <taxon>Perciformes</taxon>
        <taxon>Cottioidei</taxon>
        <taxon>Cottales</taxon>
        <taxon>Liparidae</taxon>
        <taxon>Liparis</taxon>
    </lineage>
</organism>
<dbReference type="Proteomes" id="UP000314294">
    <property type="component" value="Unassembled WGS sequence"/>
</dbReference>
<evidence type="ECO:0000256" key="1">
    <source>
        <dbReference type="SAM" id="MobiDB-lite"/>
    </source>
</evidence>
<comment type="caution">
    <text evidence="2">The sequence shown here is derived from an EMBL/GenBank/DDBJ whole genome shotgun (WGS) entry which is preliminary data.</text>
</comment>
<proteinExistence type="predicted"/>
<evidence type="ECO:0000313" key="3">
    <source>
        <dbReference type="Proteomes" id="UP000314294"/>
    </source>
</evidence>
<dbReference type="AlphaFoldDB" id="A0A4Z2IQW3"/>
<dbReference type="EMBL" id="SRLO01000063">
    <property type="protein sequence ID" value="TNN79563.1"/>
    <property type="molecule type" value="Genomic_DNA"/>
</dbReference>
<gene>
    <name evidence="2" type="ORF">EYF80_010145</name>
</gene>